<organism evidence="6 7">
    <name type="scientific">Coprococcus comes</name>
    <dbReference type="NCBI Taxonomy" id="410072"/>
    <lineage>
        <taxon>Bacteria</taxon>
        <taxon>Bacillati</taxon>
        <taxon>Bacillota</taxon>
        <taxon>Clostridia</taxon>
        <taxon>Lachnospirales</taxon>
        <taxon>Lachnospiraceae</taxon>
        <taxon>Coprococcus</taxon>
    </lineage>
</organism>
<feature type="transmembrane region" description="Helical" evidence="5">
    <location>
        <begin position="20"/>
        <end position="41"/>
    </location>
</feature>
<dbReference type="GO" id="GO:0016020">
    <property type="term" value="C:membrane"/>
    <property type="evidence" value="ECO:0007669"/>
    <property type="project" value="UniProtKB-SubCell"/>
</dbReference>
<evidence type="ECO:0000313" key="6">
    <source>
        <dbReference type="EMBL" id="CUN55010.1"/>
    </source>
</evidence>
<feature type="transmembrane region" description="Helical" evidence="5">
    <location>
        <begin position="153"/>
        <end position="175"/>
    </location>
</feature>
<evidence type="ECO:0000256" key="5">
    <source>
        <dbReference type="SAM" id="Phobius"/>
    </source>
</evidence>
<dbReference type="InterPro" id="IPR035952">
    <property type="entry name" value="Rhomboid-like_sf"/>
</dbReference>
<sequence>MKNWLDKMERRFGRYAIRNLTMYLLAGYAIGYLLSFTMPQLLTYFTLEPALILKGQVWRLLSWVIIPPNDNIIFVIFMMLLYYSLGNTLESYWGAFRYNVYIFSGILFTVIGAFIVNGLIGGITGFGSLYSTYYINMSIFLACASIMPDYQLLLYGIIPIKMKWLAVLDVVLLAVDAVQGGLIIRIVIIASLLNFIIFFFCNRNLRGHSPKQAARRKKFQKQISRPQNQYVGGAKHRCAVCGRTELDNPTLEFRYCSKCNGNYEYCQDHLFTHEHVK</sequence>
<evidence type="ECO:0008006" key="8">
    <source>
        <dbReference type="Google" id="ProtNLM"/>
    </source>
</evidence>
<proteinExistence type="predicted"/>
<feature type="transmembrane region" description="Helical" evidence="5">
    <location>
        <begin position="126"/>
        <end position="146"/>
    </location>
</feature>
<dbReference type="STRING" id="410072.ERS852525_00384"/>
<evidence type="ECO:0000256" key="2">
    <source>
        <dbReference type="ARBA" id="ARBA00022692"/>
    </source>
</evidence>
<accession>A0A173XUR8</accession>
<dbReference type="PaxDb" id="410072-ERS852525_00384"/>
<dbReference type="Proteomes" id="UP000095362">
    <property type="component" value="Unassembled WGS sequence"/>
</dbReference>
<evidence type="ECO:0000256" key="4">
    <source>
        <dbReference type="ARBA" id="ARBA00023136"/>
    </source>
</evidence>
<feature type="transmembrane region" description="Helical" evidence="5">
    <location>
        <begin position="61"/>
        <end position="86"/>
    </location>
</feature>
<comment type="subcellular location">
    <subcellularLocation>
        <location evidence="1">Membrane</location>
        <topology evidence="1">Multi-pass membrane protein</topology>
    </subcellularLocation>
</comment>
<reference evidence="6 7" key="1">
    <citation type="submission" date="2015-09" db="EMBL/GenBank/DDBJ databases">
        <authorList>
            <consortium name="Pathogen Informatics"/>
        </authorList>
    </citation>
    <scope>NUCLEOTIDE SEQUENCE [LARGE SCALE GENOMIC DNA]</scope>
    <source>
        <strain evidence="6 7">2789STDY5834866</strain>
    </source>
</reference>
<protein>
    <recommendedName>
        <fullName evidence="8">Rhomboid family intramembrane serine protease</fullName>
    </recommendedName>
</protein>
<dbReference type="EMBL" id="CYZK01000002">
    <property type="protein sequence ID" value="CUN55010.1"/>
    <property type="molecule type" value="Genomic_DNA"/>
</dbReference>
<dbReference type="AlphaFoldDB" id="A0A173XUR8"/>
<dbReference type="RefSeq" id="WP_172680477.1">
    <property type="nucleotide sequence ID" value="NZ_CYZK01000002.1"/>
</dbReference>
<feature type="transmembrane region" description="Helical" evidence="5">
    <location>
        <begin position="181"/>
        <end position="201"/>
    </location>
</feature>
<name>A0A173XUR8_9FIRM</name>
<feature type="transmembrane region" description="Helical" evidence="5">
    <location>
        <begin position="98"/>
        <end position="120"/>
    </location>
</feature>
<keyword evidence="3 5" id="KW-1133">Transmembrane helix</keyword>
<gene>
    <name evidence="6" type="ORF">ERS852481_00382</name>
</gene>
<evidence type="ECO:0000313" key="7">
    <source>
        <dbReference type="Proteomes" id="UP000095362"/>
    </source>
</evidence>
<keyword evidence="4 5" id="KW-0472">Membrane</keyword>
<dbReference type="SUPFAM" id="SSF144091">
    <property type="entry name" value="Rhomboid-like"/>
    <property type="match status" value="1"/>
</dbReference>
<evidence type="ECO:0000256" key="3">
    <source>
        <dbReference type="ARBA" id="ARBA00022989"/>
    </source>
</evidence>
<keyword evidence="2 5" id="KW-0812">Transmembrane</keyword>
<evidence type="ECO:0000256" key="1">
    <source>
        <dbReference type="ARBA" id="ARBA00004141"/>
    </source>
</evidence>